<dbReference type="Proteomes" id="UP001297580">
    <property type="component" value="Chromosome"/>
</dbReference>
<gene>
    <name evidence="2" type="ORF">HSX42_11760</name>
</gene>
<dbReference type="RefSeq" id="WP_236934363.1">
    <property type="nucleotide sequence ID" value="NZ_CP133461.1"/>
</dbReference>
<evidence type="ECO:0000313" key="3">
    <source>
        <dbReference type="Proteomes" id="UP001297580"/>
    </source>
</evidence>
<accession>A0ABY9Q7S3</accession>
<reference evidence="2 3" key="1">
    <citation type="submission" date="2023-08" db="EMBL/GenBank/DDBJ databases">
        <title>Complete genome sequence of Geobacillus thermodenitrificans K1041, a genetically tractable strain representative of the genus Geobacillus.</title>
        <authorList>
            <person name="Kani S."/>
            <person name="Suzuki H."/>
        </authorList>
    </citation>
    <scope>NUCLEOTIDE SEQUENCE [LARGE SCALE GENOMIC DNA]</scope>
    <source>
        <strain evidence="2 3">K1041</strain>
    </source>
</reference>
<dbReference type="EMBL" id="CP133461">
    <property type="protein sequence ID" value="WMV74963.1"/>
    <property type="molecule type" value="Genomic_DNA"/>
</dbReference>
<evidence type="ECO:0000256" key="1">
    <source>
        <dbReference type="SAM" id="SignalP"/>
    </source>
</evidence>
<feature type="signal peptide" evidence="1">
    <location>
        <begin position="1"/>
        <end position="22"/>
    </location>
</feature>
<name>A0ABY9Q7S3_GEOTD</name>
<feature type="chain" id="PRO_5046527257" description="Lipoprotein" evidence="1">
    <location>
        <begin position="23"/>
        <end position="166"/>
    </location>
</feature>
<protein>
    <recommendedName>
        <fullName evidence="4">Lipoprotein</fullName>
    </recommendedName>
</protein>
<proteinExistence type="predicted"/>
<sequence>MKKVLSILFTAILILFANGCSSSETDSKAKVDPKEIEGRIAEALKQMGDKTNLEIISSNKTEDGKHAIALSNNIHIFIEDNKITLAAMPDAIFTERDDLDFAFVLLVGIADESLSYGERHKVVSELGLKGKNNLMDYTKVINHNNVRYTYVGNKDALLLEAEIKDG</sequence>
<organism evidence="2 3">
    <name type="scientific">Geobacillus thermodenitrificans</name>
    <dbReference type="NCBI Taxonomy" id="33940"/>
    <lineage>
        <taxon>Bacteria</taxon>
        <taxon>Bacillati</taxon>
        <taxon>Bacillota</taxon>
        <taxon>Bacilli</taxon>
        <taxon>Bacillales</taxon>
        <taxon>Anoxybacillaceae</taxon>
        <taxon>Geobacillus</taxon>
    </lineage>
</organism>
<evidence type="ECO:0008006" key="4">
    <source>
        <dbReference type="Google" id="ProtNLM"/>
    </source>
</evidence>
<evidence type="ECO:0000313" key="2">
    <source>
        <dbReference type="EMBL" id="WMV74963.1"/>
    </source>
</evidence>
<keyword evidence="3" id="KW-1185">Reference proteome</keyword>
<keyword evidence="1" id="KW-0732">Signal</keyword>